<comment type="caution">
    <text evidence="1">The sequence shown here is derived from an EMBL/GenBank/DDBJ whole genome shotgun (WGS) entry which is preliminary data.</text>
</comment>
<evidence type="ECO:0000313" key="1">
    <source>
        <dbReference type="EMBL" id="KAJ8114618.1"/>
    </source>
</evidence>
<sequence>MSLHRHDSAKRKRSTVESSPGSIGDEDQSLIEPEKKRQPGVKRACNECRQQKSCSRCNRLKLECKIESNFKRVGKRSKHAEMEKEIERLRRNISQAKAQGYVVDEEEDLQSQLQSPIANSTYSHTRNPSLMGSDEAVTSLLTLKRGGSYSMPTTHYAYELEHVRLTEQDSIGTAYGQPATTLYDWTLAIRPGEDGPFTLAPELEARLRIERFADKVSKEMYSNASDPRGVAGDEHRAMLMRVYRRDFQELQASILSQHLSPIVDAHLQAANVHLRLAGFFDSSNTPGYMDDLMGLWRAVSAYLDLLFQDSNQYILVYATNYLQQMLVACGFALLKLMRSFFAKTIDASRGRTLFHRTINSIRKTSTVDNDLPWRLAELMVQMWNGARIEISNNKANYDDDTAVAIDDSLQLKVRCRHTLKQATNPDSANESSASSTHMDSTLLAQSNVATIGSITNNGGLTPTPQHGLTTGTNGMIGLGGYGSETNYDFFDPQHWVLDGLLDFNYTYSQPLEGM</sequence>
<organism evidence="1 2">
    <name type="scientific">Nemania bipapillata</name>
    <dbReference type="NCBI Taxonomy" id="110536"/>
    <lineage>
        <taxon>Eukaryota</taxon>
        <taxon>Fungi</taxon>
        <taxon>Dikarya</taxon>
        <taxon>Ascomycota</taxon>
        <taxon>Pezizomycotina</taxon>
        <taxon>Sordariomycetes</taxon>
        <taxon>Xylariomycetidae</taxon>
        <taxon>Xylariales</taxon>
        <taxon>Xylariaceae</taxon>
        <taxon>Nemania</taxon>
    </lineage>
</organism>
<protein>
    <submittedName>
        <fullName evidence="1">Uncharacterized protein</fullName>
    </submittedName>
</protein>
<name>A0ACC2IHE3_9PEZI</name>
<dbReference type="Proteomes" id="UP001153334">
    <property type="component" value="Unassembled WGS sequence"/>
</dbReference>
<reference evidence="1" key="1">
    <citation type="submission" date="2022-11" db="EMBL/GenBank/DDBJ databases">
        <title>Genome Sequence of Nemania bipapillata.</title>
        <authorList>
            <person name="Buettner E."/>
        </authorList>
    </citation>
    <scope>NUCLEOTIDE SEQUENCE</scope>
    <source>
        <strain evidence="1">CP14</strain>
    </source>
</reference>
<evidence type="ECO:0000313" key="2">
    <source>
        <dbReference type="Proteomes" id="UP001153334"/>
    </source>
</evidence>
<proteinExistence type="predicted"/>
<accession>A0ACC2IHE3</accession>
<gene>
    <name evidence="1" type="ORF">ONZ43_g4858</name>
</gene>
<dbReference type="EMBL" id="JAPESX010001391">
    <property type="protein sequence ID" value="KAJ8114618.1"/>
    <property type="molecule type" value="Genomic_DNA"/>
</dbReference>
<keyword evidence="2" id="KW-1185">Reference proteome</keyword>